<dbReference type="GO" id="GO:0015833">
    <property type="term" value="P:peptide transport"/>
    <property type="evidence" value="ECO:0007669"/>
    <property type="project" value="InterPro"/>
</dbReference>
<evidence type="ECO:0000256" key="2">
    <source>
        <dbReference type="ARBA" id="ARBA00022741"/>
    </source>
</evidence>
<dbReference type="SUPFAM" id="SSF52540">
    <property type="entry name" value="P-loop containing nucleoside triphosphate hydrolases"/>
    <property type="match status" value="1"/>
</dbReference>
<evidence type="ECO:0000256" key="1">
    <source>
        <dbReference type="ARBA" id="ARBA00022448"/>
    </source>
</evidence>
<proteinExistence type="predicted"/>
<feature type="domain" description="Oligopeptide/dipeptide ABC transporter C-terminal" evidence="4">
    <location>
        <begin position="1"/>
        <end position="52"/>
    </location>
</feature>
<protein>
    <submittedName>
        <fullName evidence="5">Oligopeptide transport ATP-binding protein OppF (TC 3.A.1.5.1)</fullName>
    </submittedName>
</protein>
<keyword evidence="3 5" id="KW-0067">ATP-binding</keyword>
<organism evidence="5">
    <name type="scientific">hydrothermal vent metagenome</name>
    <dbReference type="NCBI Taxonomy" id="652676"/>
    <lineage>
        <taxon>unclassified sequences</taxon>
        <taxon>metagenomes</taxon>
        <taxon>ecological metagenomes</taxon>
    </lineage>
</organism>
<dbReference type="NCBIfam" id="TIGR01727">
    <property type="entry name" value="oligo_HPY"/>
    <property type="match status" value="1"/>
</dbReference>
<keyword evidence="2" id="KW-0547">Nucleotide-binding</keyword>
<dbReference type="Pfam" id="PF08352">
    <property type="entry name" value="oligo_HPY"/>
    <property type="match status" value="1"/>
</dbReference>
<name>A0A3B0YUT8_9ZZZZ</name>
<dbReference type="PANTHER" id="PTHR43067:SF3">
    <property type="entry name" value="MALTOSE ABC TRANSPORTER, ATP-BINDING PROTEIN"/>
    <property type="match status" value="1"/>
</dbReference>
<dbReference type="InterPro" id="IPR013563">
    <property type="entry name" value="Oligopep_ABC_C"/>
</dbReference>
<feature type="non-terminal residue" evidence="5">
    <location>
        <position position="1"/>
    </location>
</feature>
<evidence type="ECO:0000259" key="4">
    <source>
        <dbReference type="Pfam" id="PF08352"/>
    </source>
</evidence>
<dbReference type="GO" id="GO:0005524">
    <property type="term" value="F:ATP binding"/>
    <property type="evidence" value="ECO:0007669"/>
    <property type="project" value="UniProtKB-KW"/>
</dbReference>
<dbReference type="EMBL" id="UOFN01000108">
    <property type="protein sequence ID" value="VAW79237.1"/>
    <property type="molecule type" value="Genomic_DNA"/>
</dbReference>
<keyword evidence="1" id="KW-0813">Transport</keyword>
<evidence type="ECO:0000256" key="3">
    <source>
        <dbReference type="ARBA" id="ARBA00022840"/>
    </source>
</evidence>
<accession>A0A3B0YUT8</accession>
<sequence>HPYTQALLSAVPSLDKESQREIIRLEGDLPSPANPPAGCHFHPRCPQAVEVCRGEYPPSVQLGEEHSARCYLLEE</sequence>
<dbReference type="AlphaFoldDB" id="A0A3B0YUT8"/>
<dbReference type="Gene3D" id="3.40.50.300">
    <property type="entry name" value="P-loop containing nucleotide triphosphate hydrolases"/>
    <property type="match status" value="1"/>
</dbReference>
<dbReference type="InterPro" id="IPR027417">
    <property type="entry name" value="P-loop_NTPase"/>
</dbReference>
<evidence type="ECO:0000313" key="5">
    <source>
        <dbReference type="EMBL" id="VAW79237.1"/>
    </source>
</evidence>
<gene>
    <name evidence="5" type="ORF">MNBD_GAMMA15-303</name>
</gene>
<dbReference type="PANTHER" id="PTHR43067">
    <property type="entry name" value="OLIGOPEPTIDE/DIPEPTIDE ABC TRANSPORTER, ATPASE SUBUNIT"/>
    <property type="match status" value="1"/>
</dbReference>
<reference evidence="5" key="1">
    <citation type="submission" date="2018-06" db="EMBL/GenBank/DDBJ databases">
        <authorList>
            <person name="Zhirakovskaya E."/>
        </authorList>
    </citation>
    <scope>NUCLEOTIDE SEQUENCE</scope>
</reference>